<evidence type="ECO:0000313" key="2">
    <source>
        <dbReference type="Proteomes" id="UP000304382"/>
    </source>
</evidence>
<gene>
    <name evidence="1" type="ORF">Harman_11770</name>
</gene>
<dbReference type="AlphaFoldDB" id="A0A4C2EFV8"/>
<dbReference type="RefSeq" id="WP_137682868.1">
    <property type="nucleotide sequence ID" value="NZ_BIXZ01000001.1"/>
</dbReference>
<dbReference type="EMBL" id="BIXZ01000001">
    <property type="protein sequence ID" value="GCF13242.1"/>
    <property type="molecule type" value="Genomic_DNA"/>
</dbReference>
<protein>
    <submittedName>
        <fullName evidence="1">Uncharacterized protein</fullName>
    </submittedName>
</protein>
<proteinExistence type="predicted"/>
<dbReference type="OrthoDB" id="326330at2157"/>
<reference evidence="1 2" key="1">
    <citation type="submission" date="2019-02" db="EMBL/GenBank/DDBJ databases">
        <title>Haloarcula mannanilyticum sp. nov., a mannan degrading haloarchaeon isolated from commercial salt.</title>
        <authorList>
            <person name="Enomoto S."/>
            <person name="Shimane Y."/>
            <person name="Kamekura M."/>
            <person name="Ito T."/>
            <person name="Moriya O."/>
            <person name="Ihara K."/>
            <person name="Takahashi-Ando N."/>
            <person name="Fukushima Y."/>
            <person name="Yoshida Y."/>
            <person name="Usama R."/>
            <person name="Takai K."/>
            <person name="Minegishi H."/>
        </authorList>
    </citation>
    <scope>NUCLEOTIDE SEQUENCE [LARGE SCALE GENOMIC DNA]</scope>
    <source>
        <strain evidence="1 2">MD130-1</strain>
    </source>
</reference>
<keyword evidence="2" id="KW-1185">Reference proteome</keyword>
<accession>A0A4C2EFV8</accession>
<dbReference type="Proteomes" id="UP000304382">
    <property type="component" value="Unassembled WGS sequence"/>
</dbReference>
<evidence type="ECO:0000313" key="1">
    <source>
        <dbReference type="EMBL" id="GCF13242.1"/>
    </source>
</evidence>
<name>A0A4C2EFV8_9EURY</name>
<sequence>MIRERLGGRAFAMLTLLTALLVATTAPAAAAGQSLNWSADTAPQAQTEVDVTKAVHNMAWGQSAEAVRTYEGDDGSLTEVEAEVNTSAQNPYTFHYTEVNHTDYGAFPHDKSDVSAIDAGEWTKDMSGSAGTGTVENVETAPGVEGVRISTSSQSSGDAATFTFSNFSVTSDEDKRFAQAVYNANSADSGVTYELRYVDSDGDYKTVVSNSTAVDGVVTQEQLGNIATEGSGDGTFDDIQQLQIVVSDADASLTFVGLNAEKMSPYDLGDQQKDTDGDGSLETVDIGEDYAGGAVSLRALDTLGSSFSDARIHDLTAPMEFTGELAGSEDVMVERTEDESVESGNYPGYKGTATVYVRLSLPDAYDLAFSGAALTDTQSVNSDRLISVEYAEGVSDTEFGNISDGSWTDVTGSYSGEGSSVTVDDTIQVGQTSVLKYTYKLTPDQFDNIVAQGGSGGSGAMGGLGNNIPLVGGIIATLAAFLKRLS</sequence>
<comment type="caution">
    <text evidence="1">The sequence shown here is derived from an EMBL/GenBank/DDBJ whole genome shotgun (WGS) entry which is preliminary data.</text>
</comment>
<organism evidence="1 2">
    <name type="scientific">Haloarcula mannanilytica</name>
    <dbReference type="NCBI Taxonomy" id="2509225"/>
    <lineage>
        <taxon>Archaea</taxon>
        <taxon>Methanobacteriati</taxon>
        <taxon>Methanobacteriota</taxon>
        <taxon>Stenosarchaea group</taxon>
        <taxon>Halobacteria</taxon>
        <taxon>Halobacteriales</taxon>
        <taxon>Haloarculaceae</taxon>
        <taxon>Haloarcula</taxon>
    </lineage>
</organism>